<proteinExistence type="inferred from homology"/>
<keyword evidence="2" id="KW-0694">RNA-binding</keyword>
<feature type="compositionally biased region" description="Basic residues" evidence="3">
    <location>
        <begin position="48"/>
        <end position="67"/>
    </location>
</feature>
<dbReference type="Pfam" id="PF15247">
    <property type="entry name" value="SLBP_RNA_bind"/>
    <property type="match status" value="1"/>
</dbReference>
<comment type="similarity">
    <text evidence="1">Belongs to the SLBP family.</text>
</comment>
<feature type="compositionally biased region" description="Basic and acidic residues" evidence="3">
    <location>
        <begin position="1"/>
        <end position="47"/>
    </location>
</feature>
<dbReference type="InterPro" id="IPR038294">
    <property type="entry name" value="SLBP_RNA_bind_sf"/>
</dbReference>
<comment type="caution">
    <text evidence="5">The sequence shown here is derived from an EMBL/GenBank/DDBJ whole genome shotgun (WGS) entry which is preliminary data.</text>
</comment>
<evidence type="ECO:0000256" key="2">
    <source>
        <dbReference type="ARBA" id="ARBA00022884"/>
    </source>
</evidence>
<feature type="domain" description="Histone RNA hairpin-binding protein RNA-binding" evidence="4">
    <location>
        <begin position="92"/>
        <end position="160"/>
    </location>
</feature>
<feature type="compositionally biased region" description="Basic and acidic residues" evidence="3">
    <location>
        <begin position="88"/>
        <end position="105"/>
    </location>
</feature>
<protein>
    <submittedName>
        <fullName evidence="5">Histone pre-mRNA stem-loop binding protein</fullName>
    </submittedName>
</protein>
<evidence type="ECO:0000313" key="5">
    <source>
        <dbReference type="EMBL" id="KAK7236695.1"/>
    </source>
</evidence>
<feature type="compositionally biased region" description="Basic and acidic residues" evidence="3">
    <location>
        <begin position="115"/>
        <end position="132"/>
    </location>
</feature>
<evidence type="ECO:0000313" key="6">
    <source>
        <dbReference type="Proteomes" id="UP001363151"/>
    </source>
</evidence>
<evidence type="ECO:0000256" key="1">
    <source>
        <dbReference type="ARBA" id="ARBA00006151"/>
    </source>
</evidence>
<dbReference type="Proteomes" id="UP001363151">
    <property type="component" value="Unassembled WGS sequence"/>
</dbReference>
<reference evidence="5 6" key="1">
    <citation type="submission" date="2024-03" db="EMBL/GenBank/DDBJ databases">
        <title>Aureococcus anophagefferens CCMP1851 and Kratosvirus quantuckense: Draft genome of a second virus-susceptible host strain in the model system.</title>
        <authorList>
            <person name="Chase E."/>
            <person name="Truchon A.R."/>
            <person name="Schepens W."/>
            <person name="Wilhelm S.W."/>
        </authorList>
    </citation>
    <scope>NUCLEOTIDE SEQUENCE [LARGE SCALE GENOMIC DNA]</scope>
    <source>
        <strain evidence="5 6">CCMP1851</strain>
    </source>
</reference>
<dbReference type="InterPro" id="IPR026502">
    <property type="entry name" value="SLBP1/SLBP2"/>
</dbReference>
<evidence type="ECO:0000259" key="4">
    <source>
        <dbReference type="Pfam" id="PF15247"/>
    </source>
</evidence>
<organism evidence="5 6">
    <name type="scientific">Aureococcus anophagefferens</name>
    <name type="common">Harmful bloom alga</name>
    <dbReference type="NCBI Taxonomy" id="44056"/>
    <lineage>
        <taxon>Eukaryota</taxon>
        <taxon>Sar</taxon>
        <taxon>Stramenopiles</taxon>
        <taxon>Ochrophyta</taxon>
        <taxon>Pelagophyceae</taxon>
        <taxon>Pelagomonadales</taxon>
        <taxon>Pelagomonadaceae</taxon>
        <taxon>Aureococcus</taxon>
    </lineage>
</organism>
<feature type="region of interest" description="Disordered" evidence="3">
    <location>
        <begin position="1"/>
        <end position="141"/>
    </location>
</feature>
<evidence type="ECO:0000256" key="3">
    <source>
        <dbReference type="SAM" id="MobiDB-lite"/>
    </source>
</evidence>
<dbReference type="PANTHER" id="PTHR17408">
    <property type="entry name" value="HISTONE RNA HAIRPIN-BINDING PROTEIN"/>
    <property type="match status" value="1"/>
</dbReference>
<feature type="non-terminal residue" evidence="5">
    <location>
        <position position="165"/>
    </location>
</feature>
<dbReference type="EMBL" id="JBBJCI010000267">
    <property type="protein sequence ID" value="KAK7236695.1"/>
    <property type="molecule type" value="Genomic_DNA"/>
</dbReference>
<accession>A0ABR1FRK1</accession>
<gene>
    <name evidence="5" type="primary">SLBP</name>
    <name evidence="5" type="ORF">SO694_0024407</name>
</gene>
<dbReference type="Gene3D" id="1.10.8.1120">
    <property type="entry name" value="Histone RNA hairpin-binding protein RNA-binding domain"/>
    <property type="match status" value="1"/>
</dbReference>
<sequence length="165" mass="20089">MDRQHRDDRRYGGDRRYEGDRRHRDDRYHKDDRHRKDDRYRRDDRRHDNLKKRSRSRSRSPNAKRIRRGDAASPDKPNPPAPSTLAANEKETDARRLSQRRKEITYGKNTLGYDRYTRLVPKEKRSRQDPRTPDVTGKYSKRQFDGIVKAWRRRLHEWDPPADEL</sequence>
<name>A0ABR1FRK1_AURAN</name>
<keyword evidence="6" id="KW-1185">Reference proteome</keyword>
<dbReference type="PANTHER" id="PTHR17408:SF0">
    <property type="entry name" value="HISTONE RNA HAIRPIN-BINDING PROTEIN"/>
    <property type="match status" value="1"/>
</dbReference>
<dbReference type="InterPro" id="IPR029344">
    <property type="entry name" value="SLBP_RNA_bind"/>
</dbReference>